<evidence type="ECO:0000256" key="3">
    <source>
        <dbReference type="ARBA" id="ARBA00010617"/>
    </source>
</evidence>
<gene>
    <name evidence="13" type="ORF">NLI96_g11590</name>
</gene>
<comment type="caution">
    <text evidence="13">The sequence shown here is derived from an EMBL/GenBank/DDBJ whole genome shotgun (WGS) entry which is preliminary data.</text>
</comment>
<dbReference type="PRINTS" id="PR00465">
    <property type="entry name" value="EP450IV"/>
</dbReference>
<dbReference type="Gene3D" id="1.10.630.10">
    <property type="entry name" value="Cytochrome P450"/>
    <property type="match status" value="1"/>
</dbReference>
<dbReference type="SUPFAM" id="SSF48264">
    <property type="entry name" value="Cytochrome P450"/>
    <property type="match status" value="1"/>
</dbReference>
<evidence type="ECO:0000256" key="8">
    <source>
        <dbReference type="ARBA" id="ARBA00023033"/>
    </source>
</evidence>
<comment type="similarity">
    <text evidence="3 11">Belongs to the cytochrome P450 family.</text>
</comment>
<dbReference type="GO" id="GO:0005506">
    <property type="term" value="F:iron ion binding"/>
    <property type="evidence" value="ECO:0007669"/>
    <property type="project" value="InterPro"/>
</dbReference>
<evidence type="ECO:0000256" key="1">
    <source>
        <dbReference type="ARBA" id="ARBA00001971"/>
    </source>
</evidence>
<protein>
    <recommendedName>
        <fullName evidence="15">Lanosterol 14-alpha-demethylase</fullName>
    </recommendedName>
</protein>
<feature type="transmembrane region" description="Helical" evidence="12">
    <location>
        <begin position="31"/>
        <end position="49"/>
    </location>
</feature>
<dbReference type="PANTHER" id="PTHR24304:SF2">
    <property type="entry name" value="24-HYDROXYCHOLESTEROL 7-ALPHA-HYDROXYLASE"/>
    <property type="match status" value="1"/>
</dbReference>
<dbReference type="InterPro" id="IPR036396">
    <property type="entry name" value="Cyt_P450_sf"/>
</dbReference>
<keyword evidence="8 11" id="KW-0503">Monooxygenase</keyword>
<evidence type="ECO:0008006" key="15">
    <source>
        <dbReference type="Google" id="ProtNLM"/>
    </source>
</evidence>
<feature type="binding site" description="axial binding residue" evidence="10">
    <location>
        <position position="497"/>
    </location>
    <ligand>
        <name>heme</name>
        <dbReference type="ChEBI" id="CHEBI:30413"/>
    </ligand>
    <ligandPart>
        <name>Fe</name>
        <dbReference type="ChEBI" id="CHEBI:18248"/>
    </ligandPart>
</feature>
<keyword evidence="9 12" id="KW-0472">Membrane</keyword>
<dbReference type="CDD" id="cd11042">
    <property type="entry name" value="CYP51-like"/>
    <property type="match status" value="1"/>
</dbReference>
<keyword evidence="12" id="KW-0812">Transmembrane</keyword>
<dbReference type="InterPro" id="IPR050529">
    <property type="entry name" value="CYP450_sterol_14alpha_dmase"/>
</dbReference>
<evidence type="ECO:0000313" key="13">
    <source>
        <dbReference type="EMBL" id="KAJ3475810.1"/>
    </source>
</evidence>
<dbReference type="InterPro" id="IPR017972">
    <property type="entry name" value="Cyt_P450_CS"/>
</dbReference>
<evidence type="ECO:0000256" key="10">
    <source>
        <dbReference type="PIRSR" id="PIRSR602403-1"/>
    </source>
</evidence>
<dbReference type="PANTHER" id="PTHR24304">
    <property type="entry name" value="CYTOCHROME P450 FAMILY 7"/>
    <property type="match status" value="1"/>
</dbReference>
<evidence type="ECO:0000256" key="5">
    <source>
        <dbReference type="ARBA" id="ARBA00022723"/>
    </source>
</evidence>
<dbReference type="InterPro" id="IPR002403">
    <property type="entry name" value="Cyt_P450_E_grp-IV"/>
</dbReference>
<evidence type="ECO:0000256" key="4">
    <source>
        <dbReference type="ARBA" id="ARBA00022617"/>
    </source>
</evidence>
<dbReference type="GO" id="GO:0016020">
    <property type="term" value="C:membrane"/>
    <property type="evidence" value="ECO:0007669"/>
    <property type="project" value="UniProtKB-SubCell"/>
</dbReference>
<evidence type="ECO:0000256" key="6">
    <source>
        <dbReference type="ARBA" id="ARBA00023002"/>
    </source>
</evidence>
<dbReference type="GO" id="GO:0016705">
    <property type="term" value="F:oxidoreductase activity, acting on paired donors, with incorporation or reduction of molecular oxygen"/>
    <property type="evidence" value="ECO:0007669"/>
    <property type="project" value="InterPro"/>
</dbReference>
<dbReference type="EMBL" id="JANAWD010000796">
    <property type="protein sequence ID" value="KAJ3475810.1"/>
    <property type="molecule type" value="Genomic_DNA"/>
</dbReference>
<reference evidence="13" key="1">
    <citation type="submission" date="2022-07" db="EMBL/GenBank/DDBJ databases">
        <title>Genome Sequence of Physisporinus lineatus.</title>
        <authorList>
            <person name="Buettner E."/>
        </authorList>
    </citation>
    <scope>NUCLEOTIDE SEQUENCE</scope>
    <source>
        <strain evidence="13">VT162</strain>
    </source>
</reference>
<sequence length="552" mass="63099">MTSLNATLGEPWSGFVGQVQDQLAQATTGRLILMALVNLPIIAIVINVLRQLLPQDKTKPPMIFHWIPVFGSAAAYGQDPIKFFLDCREKYGNVFSFILLGRRVTVALGPDGNNFVMGGKHTQLCAEDAYTHLTTPVFGKDVVYDCPNEMLMEQKKFVKFGLRNDNFRAYVDMIEDEVHKFMNNDINFRAYQMNDINEWGSFDVLHTMSEITILTAARTLQGKEVRSLIDKSFAQVYMDLDGGFTPLHWLFPWLPLDSYRKRDAAHKKMSQLYQDIIRKRREDPSGEEEHDMIASLMNQHYRSGKILQDHEIAHIMIALLMAGQHTSSATGSWILLHLADRPDVCEELYEEQVKNFLQPDGTWRPMQHEEIRSLPVLDRIIRETLRMHPPIHSIMRKARTDIPVPPSLAAPSESGSYVVPKGDIVFSSAAVSQVDPLLWRNSFEWDPARWTDPEGIAQQAYKQYDDENGQKVDFGFGLVSKGTESPYQPFGAGRHRCIGEQFAYLQLGTIVVTLVRKLEFKMNTPVPAPNYQTLIILPQNPRNILYRRRKFD</sequence>
<keyword evidence="5 10" id="KW-0479">Metal-binding</keyword>
<dbReference type="Proteomes" id="UP001212997">
    <property type="component" value="Unassembled WGS sequence"/>
</dbReference>
<evidence type="ECO:0000313" key="14">
    <source>
        <dbReference type="Proteomes" id="UP001212997"/>
    </source>
</evidence>
<dbReference type="AlphaFoldDB" id="A0AAD5URI2"/>
<evidence type="ECO:0000256" key="12">
    <source>
        <dbReference type="SAM" id="Phobius"/>
    </source>
</evidence>
<comment type="cofactor">
    <cofactor evidence="1 10">
        <name>heme</name>
        <dbReference type="ChEBI" id="CHEBI:30413"/>
    </cofactor>
</comment>
<keyword evidence="12" id="KW-1133">Transmembrane helix</keyword>
<evidence type="ECO:0000256" key="7">
    <source>
        <dbReference type="ARBA" id="ARBA00023004"/>
    </source>
</evidence>
<evidence type="ECO:0000256" key="2">
    <source>
        <dbReference type="ARBA" id="ARBA00004370"/>
    </source>
</evidence>
<name>A0AAD5URI2_9APHY</name>
<keyword evidence="7 10" id="KW-0408">Iron</keyword>
<dbReference type="GO" id="GO:0020037">
    <property type="term" value="F:heme binding"/>
    <property type="evidence" value="ECO:0007669"/>
    <property type="project" value="InterPro"/>
</dbReference>
<evidence type="ECO:0000256" key="9">
    <source>
        <dbReference type="ARBA" id="ARBA00023136"/>
    </source>
</evidence>
<keyword evidence="6 11" id="KW-0560">Oxidoreductase</keyword>
<organism evidence="13 14">
    <name type="scientific">Meripilus lineatus</name>
    <dbReference type="NCBI Taxonomy" id="2056292"/>
    <lineage>
        <taxon>Eukaryota</taxon>
        <taxon>Fungi</taxon>
        <taxon>Dikarya</taxon>
        <taxon>Basidiomycota</taxon>
        <taxon>Agaricomycotina</taxon>
        <taxon>Agaricomycetes</taxon>
        <taxon>Polyporales</taxon>
        <taxon>Meripilaceae</taxon>
        <taxon>Meripilus</taxon>
    </lineage>
</organism>
<dbReference type="Pfam" id="PF00067">
    <property type="entry name" value="p450"/>
    <property type="match status" value="1"/>
</dbReference>
<dbReference type="PROSITE" id="PS00086">
    <property type="entry name" value="CYTOCHROME_P450"/>
    <property type="match status" value="1"/>
</dbReference>
<dbReference type="PRINTS" id="PR00385">
    <property type="entry name" value="P450"/>
</dbReference>
<dbReference type="InterPro" id="IPR001128">
    <property type="entry name" value="Cyt_P450"/>
</dbReference>
<keyword evidence="14" id="KW-1185">Reference proteome</keyword>
<dbReference type="GO" id="GO:0004497">
    <property type="term" value="F:monooxygenase activity"/>
    <property type="evidence" value="ECO:0007669"/>
    <property type="project" value="UniProtKB-KW"/>
</dbReference>
<comment type="subcellular location">
    <subcellularLocation>
        <location evidence="2">Membrane</location>
    </subcellularLocation>
</comment>
<accession>A0AAD5URI2</accession>
<evidence type="ECO:0000256" key="11">
    <source>
        <dbReference type="RuleBase" id="RU000461"/>
    </source>
</evidence>
<keyword evidence="4 10" id="KW-0349">Heme</keyword>
<proteinExistence type="inferred from homology"/>
<dbReference type="FunFam" id="1.10.630.10:FF:000033">
    <property type="entry name" value="14-alpha sterol demethylase"/>
    <property type="match status" value="1"/>
</dbReference>